<organism evidence="2 3">
    <name type="scientific">Actinomadura physcomitrii</name>
    <dbReference type="NCBI Taxonomy" id="2650748"/>
    <lineage>
        <taxon>Bacteria</taxon>
        <taxon>Bacillati</taxon>
        <taxon>Actinomycetota</taxon>
        <taxon>Actinomycetes</taxon>
        <taxon>Streptosporangiales</taxon>
        <taxon>Thermomonosporaceae</taxon>
        <taxon>Actinomadura</taxon>
    </lineage>
</organism>
<gene>
    <name evidence="2" type="ORF">F8568_006635</name>
</gene>
<comment type="caution">
    <text evidence="2">The sequence shown here is derived from an EMBL/GenBank/DDBJ whole genome shotgun (WGS) entry which is preliminary data.</text>
</comment>
<evidence type="ECO:0000313" key="3">
    <source>
        <dbReference type="Proteomes" id="UP000462055"/>
    </source>
</evidence>
<reference evidence="2" key="1">
    <citation type="submission" date="2019-12" db="EMBL/GenBank/DDBJ databases">
        <title>Actinomadura physcomitrii sp. nov., a novel actinomycete isolated from moss [Physcomitrium sphaericum (Ludw) Fuernr].</title>
        <authorList>
            <person name="Zhuang X."/>
        </authorList>
    </citation>
    <scope>NUCLEOTIDE SEQUENCE [LARGE SCALE GENOMIC DNA]</scope>
    <source>
        <strain evidence="2">LD22</strain>
    </source>
</reference>
<sequence length="326" mass="35194">MYGSLIRSGRVSALSKWTATAASCMCHSCTASWSPRIGVCWAAAFSRRLQPPAPKRAPNTRRKRPASPAATASDGKRPASMTAPRPRPRPGRRGGGSTGDSRPGASGTGNDAEEPQGGPTAATMLIDIAASVMLATEVAKAYRTLQKMKPNPNAVRAAARKWYEASAAYHSSFDPLKITSIELGGYWKGPAYEAFDKYMEKIVLDAATNISDTLTAIGDTLIDLHNQIVDQYNDGMRSYQETLTKAIDYHLDLKTMEGDARDSAWGALHSLLKMWIDGIYVKKQAIYGITQRGASAMESLNGKILQLDPPAKAPAIVADKGRWTYG</sequence>
<dbReference type="Proteomes" id="UP000462055">
    <property type="component" value="Unassembled WGS sequence"/>
</dbReference>
<name>A0A6I4M6T5_9ACTN</name>
<evidence type="ECO:0000313" key="2">
    <source>
        <dbReference type="EMBL" id="MWA00055.1"/>
    </source>
</evidence>
<dbReference type="EMBL" id="WBMS02000004">
    <property type="protein sequence ID" value="MWA00055.1"/>
    <property type="molecule type" value="Genomic_DNA"/>
</dbReference>
<protein>
    <submittedName>
        <fullName evidence="2">Uncharacterized protein</fullName>
    </submittedName>
</protein>
<dbReference type="AlphaFoldDB" id="A0A6I4M6T5"/>
<evidence type="ECO:0000256" key="1">
    <source>
        <dbReference type="SAM" id="MobiDB-lite"/>
    </source>
</evidence>
<proteinExistence type="predicted"/>
<feature type="region of interest" description="Disordered" evidence="1">
    <location>
        <begin position="50"/>
        <end position="119"/>
    </location>
</feature>
<accession>A0A6I4M6T5</accession>
<dbReference type="SUPFAM" id="SSF140453">
    <property type="entry name" value="EsxAB dimer-like"/>
    <property type="match status" value="1"/>
</dbReference>
<keyword evidence="3" id="KW-1185">Reference proteome</keyword>
<dbReference type="Gene3D" id="1.10.287.1060">
    <property type="entry name" value="ESAT-6-like"/>
    <property type="match status" value="1"/>
</dbReference>
<dbReference type="InterPro" id="IPR036689">
    <property type="entry name" value="ESAT-6-like_sf"/>
</dbReference>